<protein>
    <submittedName>
        <fullName evidence="8">NB-ARC domain containing protein</fullName>
    </submittedName>
</protein>
<dbReference type="InterPro" id="IPR002182">
    <property type="entry name" value="NB-ARC"/>
</dbReference>
<dbReference type="GO" id="GO:0005524">
    <property type="term" value="F:ATP binding"/>
    <property type="evidence" value="ECO:0007669"/>
    <property type="project" value="UniProtKB-KW"/>
</dbReference>
<proteinExistence type="predicted"/>
<evidence type="ECO:0000313" key="8">
    <source>
        <dbReference type="EMBL" id="PON58873.1"/>
    </source>
</evidence>
<reference evidence="9" key="1">
    <citation type="submission" date="2016-06" db="EMBL/GenBank/DDBJ databases">
        <title>Parallel loss of symbiosis genes in relatives of nitrogen-fixing non-legume Parasponia.</title>
        <authorList>
            <person name="Van Velzen R."/>
            <person name="Holmer R."/>
            <person name="Bu F."/>
            <person name="Rutten L."/>
            <person name="Van Zeijl A."/>
            <person name="Liu W."/>
            <person name="Santuari L."/>
            <person name="Cao Q."/>
            <person name="Sharma T."/>
            <person name="Shen D."/>
            <person name="Roswanjaya Y."/>
            <person name="Wardhani T."/>
            <person name="Kalhor M.S."/>
            <person name="Jansen J."/>
            <person name="Van den Hoogen J."/>
            <person name="Gungor B."/>
            <person name="Hartog M."/>
            <person name="Hontelez J."/>
            <person name="Verver J."/>
            <person name="Yang W.-C."/>
            <person name="Schijlen E."/>
            <person name="Repin R."/>
            <person name="Schilthuizen M."/>
            <person name="Schranz E."/>
            <person name="Heidstra R."/>
            <person name="Miyata K."/>
            <person name="Fedorova E."/>
            <person name="Kohlen W."/>
            <person name="Bisseling T."/>
            <person name="Smit S."/>
            <person name="Geurts R."/>
        </authorList>
    </citation>
    <scope>NUCLEOTIDE SEQUENCE [LARGE SCALE GENOMIC DNA]</scope>
    <source>
        <strain evidence="9">cv. WU1-14</strain>
    </source>
</reference>
<sequence>MAEGVLFSVAEQLLVMFRSPVLEEIGLIHGVNDEHRKLVDKTEAIRLVLLDAEEKMDVDDQVKNWLKKLGDVFFYADDVVDEFRTEALRRRVMSGNKFTRQVCSFFSSSNQLLFKLKMGHRIKDINKRLDEIAKNKDNFCFTSRQVEPPVSTGSGPRETCSVVGEVIIGRDDDKKAIIDQLLMESKSEENVSVIPIVGIGGLGKTTLVQYVFNDEKVESHFQLKMWVCVSDVFDVKLLVGKIIRSASSKKLGDLELEPLQKKLCELLNEKRYLLVGDLELELLQKKLCELLNEKRYLLVLDDVWNEDSDQWLKLKGFLKVGARGSRVLVTTRNERVANITRTVESFKLSGLSEDKSWSLFKKMTFEEGREPSEGSKIEGLGREVVEKCKGVPLAIRTIGRLLQSRIFMSQNTEKELLWFRNNELAKIAQQDNDILPTLKLSYSHLPSHLKHCFAYCRLFPKDHVINVKDLIKLWMAQGFIKCSNQNQCLEDDGYEHFMNLLWRSFFQEPEHDEFGDVRTCKMHDLMHDLAISVAGTD</sequence>
<keyword evidence="9" id="KW-1185">Reference proteome</keyword>
<dbReference type="Gene3D" id="1.20.5.4130">
    <property type="match status" value="1"/>
</dbReference>
<accession>A0A2P5CCT5</accession>
<dbReference type="Gene3D" id="3.40.50.300">
    <property type="entry name" value="P-loop containing nucleotide triphosphate hydrolases"/>
    <property type="match status" value="2"/>
</dbReference>
<evidence type="ECO:0000259" key="6">
    <source>
        <dbReference type="Pfam" id="PF18052"/>
    </source>
</evidence>
<dbReference type="InterPro" id="IPR036388">
    <property type="entry name" value="WH-like_DNA-bd_sf"/>
</dbReference>
<organism evidence="8 9">
    <name type="scientific">Parasponia andersonii</name>
    <name type="common">Sponia andersonii</name>
    <dbReference type="NCBI Taxonomy" id="3476"/>
    <lineage>
        <taxon>Eukaryota</taxon>
        <taxon>Viridiplantae</taxon>
        <taxon>Streptophyta</taxon>
        <taxon>Embryophyta</taxon>
        <taxon>Tracheophyta</taxon>
        <taxon>Spermatophyta</taxon>
        <taxon>Magnoliopsida</taxon>
        <taxon>eudicotyledons</taxon>
        <taxon>Gunneridae</taxon>
        <taxon>Pentapetalae</taxon>
        <taxon>rosids</taxon>
        <taxon>fabids</taxon>
        <taxon>Rosales</taxon>
        <taxon>Cannabaceae</taxon>
        <taxon>Parasponia</taxon>
    </lineage>
</organism>
<comment type="caution">
    <text evidence="8">The sequence shown here is derived from an EMBL/GenBank/DDBJ whole genome shotgun (WGS) entry which is preliminary data.</text>
</comment>
<dbReference type="EMBL" id="JXTB01000145">
    <property type="protein sequence ID" value="PON58873.1"/>
    <property type="molecule type" value="Genomic_DNA"/>
</dbReference>
<dbReference type="Gene3D" id="1.10.8.430">
    <property type="entry name" value="Helical domain of apoptotic protease-activating factors"/>
    <property type="match status" value="1"/>
</dbReference>
<feature type="domain" description="Disease resistance N-terminal" evidence="6">
    <location>
        <begin position="18"/>
        <end position="100"/>
    </location>
</feature>
<dbReference type="PRINTS" id="PR00364">
    <property type="entry name" value="DISEASERSIST"/>
</dbReference>
<evidence type="ECO:0000313" key="9">
    <source>
        <dbReference type="Proteomes" id="UP000237105"/>
    </source>
</evidence>
<dbReference type="GO" id="GO:0006952">
    <property type="term" value="P:defense response"/>
    <property type="evidence" value="ECO:0007669"/>
    <property type="project" value="UniProtKB-KW"/>
</dbReference>
<evidence type="ECO:0000256" key="2">
    <source>
        <dbReference type="ARBA" id="ARBA00022741"/>
    </source>
</evidence>
<dbReference type="Pfam" id="PF23559">
    <property type="entry name" value="WHD_DRP"/>
    <property type="match status" value="1"/>
</dbReference>
<dbReference type="Pfam" id="PF00931">
    <property type="entry name" value="NB-ARC"/>
    <property type="match status" value="2"/>
</dbReference>
<keyword evidence="2" id="KW-0547">Nucleotide-binding</keyword>
<dbReference type="InterPro" id="IPR027417">
    <property type="entry name" value="P-loop_NTPase"/>
</dbReference>
<evidence type="ECO:0000256" key="4">
    <source>
        <dbReference type="ARBA" id="ARBA00022840"/>
    </source>
</evidence>
<dbReference type="GO" id="GO:0043531">
    <property type="term" value="F:ADP binding"/>
    <property type="evidence" value="ECO:0007669"/>
    <property type="project" value="InterPro"/>
</dbReference>
<dbReference type="OrthoDB" id="5279713at2759"/>
<evidence type="ECO:0000259" key="5">
    <source>
        <dbReference type="Pfam" id="PF00931"/>
    </source>
</evidence>
<feature type="non-terminal residue" evidence="8">
    <location>
        <position position="537"/>
    </location>
</feature>
<feature type="domain" description="Disease resistance protein winged helix" evidence="7">
    <location>
        <begin position="458"/>
        <end position="530"/>
    </location>
</feature>
<gene>
    <name evidence="8" type="ORF">PanWU01x14_163880</name>
</gene>
<feature type="domain" description="NB-ARC" evidence="5">
    <location>
        <begin position="283"/>
        <end position="367"/>
    </location>
</feature>
<keyword evidence="1" id="KW-0677">Repeat</keyword>
<evidence type="ECO:0000256" key="3">
    <source>
        <dbReference type="ARBA" id="ARBA00022821"/>
    </source>
</evidence>
<evidence type="ECO:0000256" key="1">
    <source>
        <dbReference type="ARBA" id="ARBA00022737"/>
    </source>
</evidence>
<evidence type="ECO:0000259" key="7">
    <source>
        <dbReference type="Pfam" id="PF23559"/>
    </source>
</evidence>
<dbReference type="PANTHER" id="PTHR36766">
    <property type="entry name" value="PLANT BROAD-SPECTRUM MILDEW RESISTANCE PROTEIN RPW8"/>
    <property type="match status" value="1"/>
</dbReference>
<dbReference type="Gene3D" id="1.10.10.10">
    <property type="entry name" value="Winged helix-like DNA-binding domain superfamily/Winged helix DNA-binding domain"/>
    <property type="match status" value="1"/>
</dbReference>
<feature type="domain" description="NB-ARC" evidence="5">
    <location>
        <begin position="172"/>
        <end position="276"/>
    </location>
</feature>
<keyword evidence="4" id="KW-0067">ATP-binding</keyword>
<keyword evidence="3" id="KW-0611">Plant defense</keyword>
<dbReference type="Pfam" id="PF18052">
    <property type="entry name" value="Rx_N"/>
    <property type="match status" value="1"/>
</dbReference>
<dbReference type="FunFam" id="1.10.10.10:FF:000322">
    <property type="entry name" value="Probable disease resistance protein At1g63360"/>
    <property type="match status" value="1"/>
</dbReference>
<dbReference type="AlphaFoldDB" id="A0A2P5CCT5"/>
<dbReference type="InterPro" id="IPR058922">
    <property type="entry name" value="WHD_DRP"/>
</dbReference>
<dbReference type="Proteomes" id="UP000237105">
    <property type="component" value="Unassembled WGS sequence"/>
</dbReference>
<dbReference type="PANTHER" id="PTHR36766:SF38">
    <property type="entry name" value="DISEASE RESISTANCE PROTEIN RGA3"/>
    <property type="match status" value="1"/>
</dbReference>
<dbReference type="SUPFAM" id="SSF52540">
    <property type="entry name" value="P-loop containing nucleoside triphosphate hydrolases"/>
    <property type="match status" value="2"/>
</dbReference>
<name>A0A2P5CCT5_PARAD</name>
<dbReference type="InterPro" id="IPR038005">
    <property type="entry name" value="RX-like_CC"/>
</dbReference>
<dbReference type="CDD" id="cd14798">
    <property type="entry name" value="RX-CC_like"/>
    <property type="match status" value="1"/>
</dbReference>
<dbReference type="InterPro" id="IPR041118">
    <property type="entry name" value="Rx_N"/>
</dbReference>
<dbReference type="InterPro" id="IPR042197">
    <property type="entry name" value="Apaf_helical"/>
</dbReference>